<evidence type="ECO:0000313" key="3">
    <source>
        <dbReference type="Proteomes" id="UP001149090"/>
    </source>
</evidence>
<protein>
    <submittedName>
        <fullName evidence="2">Uncharacterized protein</fullName>
    </submittedName>
</protein>
<reference evidence="2" key="1">
    <citation type="submission" date="2022-10" db="EMBL/GenBank/DDBJ databases">
        <title>Novel sulphate-reducing endosymbionts in the free-living metamonad Anaeramoeba.</title>
        <authorList>
            <person name="Jerlstrom-Hultqvist J."/>
            <person name="Cepicka I."/>
            <person name="Gallot-Lavallee L."/>
            <person name="Salas-Leiva D."/>
            <person name="Curtis B.A."/>
            <person name="Zahonova K."/>
            <person name="Pipaliya S."/>
            <person name="Dacks J."/>
            <person name="Roger A.J."/>
        </authorList>
    </citation>
    <scope>NUCLEOTIDE SEQUENCE</scope>
    <source>
        <strain evidence="2">BMAN</strain>
    </source>
</reference>
<proteinExistence type="predicted"/>
<sequence length="309" mass="37336">MKQRKFKNNLKDFDSITENFNFSQINEESIDEIDEIDENDLNSNNTINLNFFSKKNKFQTPKLLNQNNPKKKKKINELSKAQLNLEMYNQKIIKMNSEIEILKNEKNQFEKQISTSLKDNQNIINQFLEIINNFGNQKEIQTFSNVSFYDIDEKTWKKLIQKFKKKIQQKQNFKKTNQLNLKKFSNELKELKEISKKSNQNQNQENEMRKINEIEQKIQILKMEKEKSKIKYSQLQKEKQKIIEKKEENIEKQKNLKKLARKNKVSIQKMNEMNENKEFKELSKSFERIELYVKRFENIQESGKIIENL</sequence>
<evidence type="ECO:0000256" key="1">
    <source>
        <dbReference type="SAM" id="Coils"/>
    </source>
</evidence>
<evidence type="ECO:0000313" key="2">
    <source>
        <dbReference type="EMBL" id="KAJ5075422.1"/>
    </source>
</evidence>
<dbReference type="EMBL" id="JAPDFW010000065">
    <property type="protein sequence ID" value="KAJ5075422.1"/>
    <property type="molecule type" value="Genomic_DNA"/>
</dbReference>
<feature type="coiled-coil region" evidence="1">
    <location>
        <begin position="71"/>
        <end position="119"/>
    </location>
</feature>
<organism evidence="2 3">
    <name type="scientific">Anaeramoeba ignava</name>
    <name type="common">Anaerobic marine amoeba</name>
    <dbReference type="NCBI Taxonomy" id="1746090"/>
    <lineage>
        <taxon>Eukaryota</taxon>
        <taxon>Metamonada</taxon>
        <taxon>Anaeramoebidae</taxon>
        <taxon>Anaeramoeba</taxon>
    </lineage>
</organism>
<keyword evidence="3" id="KW-1185">Reference proteome</keyword>
<feature type="coiled-coil region" evidence="1">
    <location>
        <begin position="174"/>
        <end position="276"/>
    </location>
</feature>
<comment type="caution">
    <text evidence="2">The sequence shown here is derived from an EMBL/GenBank/DDBJ whole genome shotgun (WGS) entry which is preliminary data.</text>
</comment>
<keyword evidence="1" id="KW-0175">Coiled coil</keyword>
<accession>A0A9Q0LM47</accession>
<dbReference type="AlphaFoldDB" id="A0A9Q0LM47"/>
<name>A0A9Q0LM47_ANAIG</name>
<gene>
    <name evidence="2" type="ORF">M0811_07392</name>
</gene>
<dbReference type="Proteomes" id="UP001149090">
    <property type="component" value="Unassembled WGS sequence"/>
</dbReference>